<dbReference type="EMBL" id="JANPWB010000014">
    <property type="protein sequence ID" value="KAJ1096043.1"/>
    <property type="molecule type" value="Genomic_DNA"/>
</dbReference>
<dbReference type="GO" id="GO:0072344">
    <property type="term" value="P:rescue of stalled ribosome"/>
    <property type="evidence" value="ECO:0007669"/>
    <property type="project" value="InterPro"/>
</dbReference>
<evidence type="ECO:0000256" key="13">
    <source>
        <dbReference type="SAM" id="MobiDB-lite"/>
    </source>
</evidence>
<evidence type="ECO:0000256" key="6">
    <source>
        <dbReference type="ARBA" id="ARBA00022553"/>
    </source>
</evidence>
<feature type="compositionally biased region" description="Polar residues" evidence="13">
    <location>
        <begin position="731"/>
        <end position="744"/>
    </location>
</feature>
<keyword evidence="16" id="KW-1185">Reference proteome</keyword>
<comment type="similarity">
    <text evidence="11">Belongs to the ZNF598/HEL2 family.</text>
</comment>
<dbReference type="CDD" id="cd16615">
    <property type="entry name" value="RING-HC_ZNF598"/>
    <property type="match status" value="1"/>
</dbReference>
<dbReference type="AlphaFoldDB" id="A0AAV7M4K6"/>
<feature type="compositionally biased region" description="Basic and acidic residues" evidence="13">
    <location>
        <begin position="773"/>
        <end position="783"/>
    </location>
</feature>
<dbReference type="GO" id="GO:0005737">
    <property type="term" value="C:cytoplasm"/>
    <property type="evidence" value="ECO:0007669"/>
    <property type="project" value="UniProtKB-SubCell"/>
</dbReference>
<dbReference type="PROSITE" id="PS00028">
    <property type="entry name" value="ZINC_FINGER_C2H2_1"/>
    <property type="match status" value="1"/>
</dbReference>
<evidence type="ECO:0000256" key="8">
    <source>
        <dbReference type="ARBA" id="ARBA00022723"/>
    </source>
</evidence>
<dbReference type="InterPro" id="IPR044288">
    <property type="entry name" value="ZNF598/HEL2"/>
</dbReference>
<evidence type="ECO:0000256" key="5">
    <source>
        <dbReference type="ARBA" id="ARBA00022490"/>
    </source>
</evidence>
<dbReference type="InterPro" id="IPR013083">
    <property type="entry name" value="Znf_RING/FYVE/PHD"/>
</dbReference>
<evidence type="ECO:0000256" key="1">
    <source>
        <dbReference type="ARBA" id="ARBA00000900"/>
    </source>
</evidence>
<keyword evidence="9 12" id="KW-0863">Zinc-finger</keyword>
<proteinExistence type="inferred from homology"/>
<feature type="compositionally biased region" description="Low complexity" evidence="13">
    <location>
        <begin position="658"/>
        <end position="673"/>
    </location>
</feature>
<keyword evidence="10" id="KW-0862">Zinc</keyword>
<dbReference type="EC" id="2.3.2.27" evidence="4"/>
<dbReference type="GO" id="GO:0008270">
    <property type="term" value="F:zinc ion binding"/>
    <property type="evidence" value="ECO:0007669"/>
    <property type="project" value="UniProtKB-KW"/>
</dbReference>
<accession>A0AAV7M4K6</accession>
<organism evidence="15 16">
    <name type="scientific">Pleurodeles waltl</name>
    <name type="common">Iberian ribbed newt</name>
    <dbReference type="NCBI Taxonomy" id="8319"/>
    <lineage>
        <taxon>Eukaryota</taxon>
        <taxon>Metazoa</taxon>
        <taxon>Chordata</taxon>
        <taxon>Craniata</taxon>
        <taxon>Vertebrata</taxon>
        <taxon>Euteleostomi</taxon>
        <taxon>Amphibia</taxon>
        <taxon>Batrachia</taxon>
        <taxon>Caudata</taxon>
        <taxon>Salamandroidea</taxon>
        <taxon>Salamandridae</taxon>
        <taxon>Pleurodelinae</taxon>
        <taxon>Pleurodeles</taxon>
    </lineage>
</organism>
<evidence type="ECO:0000256" key="2">
    <source>
        <dbReference type="ARBA" id="ARBA00004496"/>
    </source>
</evidence>
<dbReference type="GO" id="GO:0043022">
    <property type="term" value="F:ribosome binding"/>
    <property type="evidence" value="ECO:0007669"/>
    <property type="project" value="TreeGrafter"/>
</dbReference>
<reference evidence="15" key="1">
    <citation type="journal article" date="2022" name="bioRxiv">
        <title>Sequencing and chromosome-scale assembly of the giantPleurodeles waltlgenome.</title>
        <authorList>
            <person name="Brown T."/>
            <person name="Elewa A."/>
            <person name="Iarovenko S."/>
            <person name="Subramanian E."/>
            <person name="Araus A.J."/>
            <person name="Petzold A."/>
            <person name="Susuki M."/>
            <person name="Suzuki K.-i.T."/>
            <person name="Hayashi T."/>
            <person name="Toyoda A."/>
            <person name="Oliveira C."/>
            <person name="Osipova E."/>
            <person name="Leigh N.D."/>
            <person name="Simon A."/>
            <person name="Yun M.H."/>
        </authorList>
    </citation>
    <scope>NUCLEOTIDE SEQUENCE</scope>
    <source>
        <strain evidence="15">20211129_DDA</strain>
        <tissue evidence="15">Liver</tissue>
    </source>
</reference>
<keyword evidence="5" id="KW-0963">Cytoplasm</keyword>
<gene>
    <name evidence="15" type="ORF">NDU88_001191</name>
</gene>
<evidence type="ECO:0000256" key="7">
    <source>
        <dbReference type="ARBA" id="ARBA00022679"/>
    </source>
</evidence>
<dbReference type="GO" id="GO:0016567">
    <property type="term" value="P:protein ubiquitination"/>
    <property type="evidence" value="ECO:0007669"/>
    <property type="project" value="TreeGrafter"/>
</dbReference>
<feature type="domain" description="RING-type" evidence="14">
    <location>
        <begin position="52"/>
        <end position="92"/>
    </location>
</feature>
<feature type="region of interest" description="Disordered" evidence="13">
    <location>
        <begin position="311"/>
        <end position="470"/>
    </location>
</feature>
<comment type="pathway">
    <text evidence="3">Protein modification; protein ubiquitination.</text>
</comment>
<dbReference type="Pfam" id="PF25447">
    <property type="entry name" value="RING_ZNF598"/>
    <property type="match status" value="1"/>
</dbReference>
<keyword evidence="8" id="KW-0479">Metal-binding</keyword>
<evidence type="ECO:0000256" key="3">
    <source>
        <dbReference type="ARBA" id="ARBA00004906"/>
    </source>
</evidence>
<comment type="subcellular location">
    <subcellularLocation>
        <location evidence="2">Cytoplasm</location>
    </subcellularLocation>
</comment>
<evidence type="ECO:0000256" key="9">
    <source>
        <dbReference type="ARBA" id="ARBA00022771"/>
    </source>
</evidence>
<dbReference type="PROSITE" id="PS50089">
    <property type="entry name" value="ZF_RING_2"/>
    <property type="match status" value="1"/>
</dbReference>
<evidence type="ECO:0000256" key="12">
    <source>
        <dbReference type="PROSITE-ProRule" id="PRU00175"/>
    </source>
</evidence>
<feature type="region of interest" description="Disordered" evidence="13">
    <location>
        <begin position="1"/>
        <end position="40"/>
    </location>
</feature>
<evidence type="ECO:0000256" key="11">
    <source>
        <dbReference type="ARBA" id="ARBA00035113"/>
    </source>
</evidence>
<feature type="compositionally biased region" description="Low complexity" evidence="13">
    <location>
        <begin position="369"/>
        <end position="380"/>
    </location>
</feature>
<dbReference type="InterPro" id="IPR001841">
    <property type="entry name" value="Znf_RING"/>
</dbReference>
<dbReference type="PANTHER" id="PTHR22938">
    <property type="entry name" value="ZINC FINGER PROTEIN 598"/>
    <property type="match status" value="1"/>
</dbReference>
<feature type="compositionally biased region" description="Polar residues" evidence="13">
    <location>
        <begin position="755"/>
        <end position="768"/>
    </location>
</feature>
<dbReference type="InterPro" id="IPR057634">
    <property type="entry name" value="PAH_ZNF598/HEL2"/>
</dbReference>
<feature type="compositionally biased region" description="Basic and acidic residues" evidence="13">
    <location>
        <begin position="381"/>
        <end position="470"/>
    </location>
</feature>
<dbReference type="PANTHER" id="PTHR22938:SF0">
    <property type="entry name" value="E3 UBIQUITIN-PROTEIN LIGASE ZNF598"/>
    <property type="match status" value="1"/>
</dbReference>
<dbReference type="Proteomes" id="UP001066276">
    <property type="component" value="Chromosome 10"/>
</dbReference>
<dbReference type="Pfam" id="PF23202">
    <property type="entry name" value="PAH_ZNF598"/>
    <property type="match status" value="1"/>
</dbReference>
<evidence type="ECO:0000313" key="15">
    <source>
        <dbReference type="EMBL" id="KAJ1096043.1"/>
    </source>
</evidence>
<dbReference type="SMART" id="SM00355">
    <property type="entry name" value="ZnF_C2H2"/>
    <property type="match status" value="5"/>
</dbReference>
<comment type="catalytic activity">
    <reaction evidence="1">
        <text>S-ubiquitinyl-[E2 ubiquitin-conjugating enzyme]-L-cysteine + [acceptor protein]-L-lysine = [E2 ubiquitin-conjugating enzyme]-L-cysteine + N(6)-ubiquitinyl-[acceptor protein]-L-lysine.</text>
        <dbReference type="EC" id="2.3.2.27"/>
    </reaction>
</comment>
<evidence type="ECO:0000256" key="10">
    <source>
        <dbReference type="ARBA" id="ARBA00022833"/>
    </source>
</evidence>
<name>A0AAV7M4K6_PLEWA</name>
<keyword evidence="6" id="KW-0597">Phosphoprotein</keyword>
<dbReference type="InterPro" id="IPR059042">
    <property type="entry name" value="Znf_C2H2_ZNF598"/>
</dbReference>
<comment type="caution">
    <text evidence="15">The sequence shown here is derived from an EMBL/GenBank/DDBJ whole genome shotgun (WGS) entry which is preliminary data.</text>
</comment>
<protein>
    <recommendedName>
        <fullName evidence="4">RING-type E3 ubiquitin transferase</fullName>
        <ecNumber evidence="4">2.3.2.27</ecNumber>
    </recommendedName>
</protein>
<evidence type="ECO:0000313" key="16">
    <source>
        <dbReference type="Proteomes" id="UP001066276"/>
    </source>
</evidence>
<evidence type="ECO:0000256" key="4">
    <source>
        <dbReference type="ARBA" id="ARBA00012483"/>
    </source>
</evidence>
<dbReference type="Pfam" id="PF23208">
    <property type="entry name" value="zf_C2H2_ZNF598"/>
    <property type="match status" value="1"/>
</dbReference>
<feature type="compositionally biased region" description="Polar residues" evidence="13">
    <location>
        <begin position="616"/>
        <end position="625"/>
    </location>
</feature>
<evidence type="ECO:0000259" key="14">
    <source>
        <dbReference type="PROSITE" id="PS50089"/>
    </source>
</evidence>
<dbReference type="GO" id="GO:0061630">
    <property type="term" value="F:ubiquitin protein ligase activity"/>
    <property type="evidence" value="ECO:0007669"/>
    <property type="project" value="UniProtKB-EC"/>
</dbReference>
<dbReference type="Gene3D" id="3.30.40.10">
    <property type="entry name" value="Zinc/RING finger domain, C3HC4 (zinc finger)"/>
    <property type="match status" value="1"/>
</dbReference>
<sequence length="1032" mass="116939">MSAGPGPPRGSRMGPEAHRGSRKFHRPPTSLSTAGRPLPQTIHPELAPERSCVLCCQELDVLALGRCDHTVCFRCSTKMRVLCEQRYCAVCREELDKVVFVKKRVAFSMIDTHNMQYEKKYDVYFEDADVSAQFRKLLQHECLMCADAHPFLTFMDLEQHMRKQHELFCCRLCVHNLKNFTYERKWYSRKDLARHRIAGDPDDTSHRGHPLCKFCDERYLDNDELLKHLRRDHYFCHFCDSDGAQEYYSDYDYLREHFRESHFLCEEGSCSTEQFTHAFRSEIDYKAHKTSCHSKNRAEARQNRQIDLQFNYASRHQRRNEGVVGGEDYDEVDRFNRPGGRSARGGSRGGQPNKRGSWRYKREEENPDIAAAVRASIAASRQEERRPVDDKNGRPTRRQEERRTQEDKDERTFRRPEDRRMVEDKEARTSKRAEDRIPNDNKDIKPLNHQEERRLINDKDVRGSRKQEERRLLEENDERVLGGRRQEERKTMEDKNAIKLRRADVMETEEGRITKKAHKTEDEATVQVLKEVTKLAVEIDALNLEDFPAFGSSTAVPVQCCGKPVAAKLKEEDFPSLTPATTTSGAPVSAKPLPTFVNARKTSKFEEEDFPALVSKSNPFSKTVTSAPSAWASSSTKKGVKPKIASSTQSNPPAKKASMPSSKTSNKASSKASFSDEEDDSGGMTAQEFRNAPTMMDISSLLAAPSSHTVAKVGKKKRMGSDRQGIPSPVPTSNKEVTNSSVKENTTHVEHTPTAPANSVLSDASNMVVNGHTKRESSEKTSVPKEPPGLKKPSMPSLCTLADEDFPALGNYVTPRMPPPGFSTVAVLTSRPPPPPGLSAPVSKPPPGFSNIQPATVVPEPVVTSPKEPLFTTGSYLVPDHFQQRNIQLIQSIKEFLQSDESKFNEFKTHSGKFRQGLIDAPKYYKCCRELLGENFMRIFNELLVLLPDNGKQQELLSAHHDFLIEEKQGSNKQKKNKKNVWQKNSTSYQLDCYTCPTCKQVLSQQDTAAHKTLHLEDDDFPSLQAISRIIS</sequence>
<feature type="region of interest" description="Disordered" evidence="13">
    <location>
        <begin position="616"/>
        <end position="797"/>
    </location>
</feature>
<feature type="compositionally biased region" description="Low complexity" evidence="13">
    <location>
        <begin position="626"/>
        <end position="635"/>
    </location>
</feature>
<keyword evidence="7" id="KW-0808">Transferase</keyword>
<dbReference type="InterPro" id="IPR041888">
    <property type="entry name" value="RING-HC_ZNF598/HEL2"/>
</dbReference>
<dbReference type="InterPro" id="IPR013087">
    <property type="entry name" value="Znf_C2H2_type"/>
</dbReference>